<reference evidence="3 4" key="1">
    <citation type="journal article" date="2021" name="Sci. Rep.">
        <title>The genome of the diatom Chaetoceros tenuissimus carries an ancient integrated fragment of an extant virus.</title>
        <authorList>
            <person name="Hongo Y."/>
            <person name="Kimura K."/>
            <person name="Takaki Y."/>
            <person name="Yoshida Y."/>
            <person name="Baba S."/>
            <person name="Kobayashi G."/>
            <person name="Nagasaki K."/>
            <person name="Hano T."/>
            <person name="Tomaru Y."/>
        </authorList>
    </citation>
    <scope>NUCLEOTIDE SEQUENCE [LARGE SCALE GENOMIC DNA]</scope>
    <source>
        <strain evidence="3 4">NIES-3715</strain>
    </source>
</reference>
<evidence type="ECO:0000259" key="2">
    <source>
        <dbReference type="PROSITE" id="PS50089"/>
    </source>
</evidence>
<keyword evidence="1" id="KW-0479">Metal-binding</keyword>
<feature type="domain" description="RING-type" evidence="2">
    <location>
        <begin position="84"/>
        <end position="125"/>
    </location>
</feature>
<evidence type="ECO:0000313" key="4">
    <source>
        <dbReference type="Proteomes" id="UP001054902"/>
    </source>
</evidence>
<dbReference type="Gene3D" id="3.30.40.10">
    <property type="entry name" value="Zinc/RING finger domain, C3HC4 (zinc finger)"/>
    <property type="match status" value="1"/>
</dbReference>
<name>A0AAD3CIU3_9STRA</name>
<evidence type="ECO:0000313" key="3">
    <source>
        <dbReference type="EMBL" id="GFH46917.1"/>
    </source>
</evidence>
<dbReference type="PANTHER" id="PTHR47258:SF1">
    <property type="entry name" value="E3 UBIQUITIN-PROTEIN LIGASE XERICO-RELATED"/>
    <property type="match status" value="1"/>
</dbReference>
<dbReference type="Pfam" id="PF13639">
    <property type="entry name" value="zf-RING_2"/>
    <property type="match status" value="1"/>
</dbReference>
<dbReference type="GO" id="GO:0008270">
    <property type="term" value="F:zinc ion binding"/>
    <property type="evidence" value="ECO:0007669"/>
    <property type="project" value="UniProtKB-KW"/>
</dbReference>
<dbReference type="InterPro" id="IPR001841">
    <property type="entry name" value="Znf_RING"/>
</dbReference>
<keyword evidence="1" id="KW-0862">Zinc</keyword>
<keyword evidence="4" id="KW-1185">Reference proteome</keyword>
<dbReference type="EMBL" id="BLLK01000022">
    <property type="protein sequence ID" value="GFH46917.1"/>
    <property type="molecule type" value="Genomic_DNA"/>
</dbReference>
<protein>
    <recommendedName>
        <fullName evidence="2">RING-type domain-containing protein</fullName>
    </recommendedName>
</protein>
<keyword evidence="1" id="KW-0863">Zinc-finger</keyword>
<comment type="caution">
    <text evidence="3">The sequence shown here is derived from an EMBL/GenBank/DDBJ whole genome shotgun (WGS) entry which is preliminary data.</text>
</comment>
<evidence type="ECO:0000256" key="1">
    <source>
        <dbReference type="PROSITE-ProRule" id="PRU00175"/>
    </source>
</evidence>
<dbReference type="AlphaFoldDB" id="A0AAD3CIU3"/>
<dbReference type="SMART" id="SM00184">
    <property type="entry name" value="RING"/>
    <property type="match status" value="1"/>
</dbReference>
<gene>
    <name evidence="3" type="ORF">CTEN210_03391</name>
</gene>
<accession>A0AAD3CIU3</accession>
<dbReference type="Proteomes" id="UP001054902">
    <property type="component" value="Unassembled WGS sequence"/>
</dbReference>
<dbReference type="PANTHER" id="PTHR47258">
    <property type="match status" value="1"/>
</dbReference>
<organism evidence="3 4">
    <name type="scientific">Chaetoceros tenuissimus</name>
    <dbReference type="NCBI Taxonomy" id="426638"/>
    <lineage>
        <taxon>Eukaryota</taxon>
        <taxon>Sar</taxon>
        <taxon>Stramenopiles</taxon>
        <taxon>Ochrophyta</taxon>
        <taxon>Bacillariophyta</taxon>
        <taxon>Coscinodiscophyceae</taxon>
        <taxon>Chaetocerotophycidae</taxon>
        <taxon>Chaetocerotales</taxon>
        <taxon>Chaetocerotaceae</taxon>
        <taxon>Chaetoceros</taxon>
    </lineage>
</organism>
<dbReference type="SUPFAM" id="SSF57850">
    <property type="entry name" value="RING/U-box"/>
    <property type="match status" value="1"/>
</dbReference>
<proteinExistence type="predicted"/>
<dbReference type="InterPro" id="IPR013083">
    <property type="entry name" value="Znf_RING/FYVE/PHD"/>
</dbReference>
<dbReference type="PROSITE" id="PS50089">
    <property type="entry name" value="ZF_RING_2"/>
    <property type="match status" value="1"/>
</dbReference>
<sequence>MVEHVLQRERMARREVRRVLELVSQRTDGMREQMSLQLKTKTFDGRASSAFETFTDDMVDKDGNVRKQQDLGSVDDCPDHQTDCSICMMEIEHGERIGDLDCGHQFHVDCLKTWVLWRNTCPLCNAEDIAETKVTLVPRDR</sequence>
<dbReference type="InterPro" id="IPR044249">
    <property type="entry name" value="XERICO-like"/>
</dbReference>